<feature type="coiled-coil region" evidence="1">
    <location>
        <begin position="87"/>
        <end position="114"/>
    </location>
</feature>
<name>A0A0F9QNT7_9ZZZZ</name>
<proteinExistence type="predicted"/>
<keyword evidence="2" id="KW-0812">Transmembrane</keyword>
<evidence type="ECO:0000313" key="3">
    <source>
        <dbReference type="EMBL" id="KKN38702.1"/>
    </source>
</evidence>
<evidence type="ECO:0000256" key="1">
    <source>
        <dbReference type="SAM" id="Coils"/>
    </source>
</evidence>
<protein>
    <submittedName>
        <fullName evidence="3">Uncharacterized protein</fullName>
    </submittedName>
</protein>
<evidence type="ECO:0000256" key="2">
    <source>
        <dbReference type="SAM" id="Phobius"/>
    </source>
</evidence>
<dbReference type="EMBL" id="LAZR01001809">
    <property type="protein sequence ID" value="KKN38702.1"/>
    <property type="molecule type" value="Genomic_DNA"/>
</dbReference>
<feature type="transmembrane region" description="Helical" evidence="2">
    <location>
        <begin position="12"/>
        <end position="33"/>
    </location>
</feature>
<dbReference type="InterPro" id="IPR046703">
    <property type="entry name" value="DUF6776"/>
</dbReference>
<dbReference type="AlphaFoldDB" id="A0A0F9QNT7"/>
<comment type="caution">
    <text evidence="3">The sequence shown here is derived from an EMBL/GenBank/DDBJ whole genome shotgun (WGS) entry which is preliminary data.</text>
</comment>
<organism evidence="3">
    <name type="scientific">marine sediment metagenome</name>
    <dbReference type="NCBI Taxonomy" id="412755"/>
    <lineage>
        <taxon>unclassified sequences</taxon>
        <taxon>metagenomes</taxon>
        <taxon>ecological metagenomes</taxon>
    </lineage>
</organism>
<reference evidence="3" key="1">
    <citation type="journal article" date="2015" name="Nature">
        <title>Complex archaea that bridge the gap between prokaryotes and eukaryotes.</title>
        <authorList>
            <person name="Spang A."/>
            <person name="Saw J.H."/>
            <person name="Jorgensen S.L."/>
            <person name="Zaremba-Niedzwiedzka K."/>
            <person name="Martijn J."/>
            <person name="Lind A.E."/>
            <person name="van Eijk R."/>
            <person name="Schleper C."/>
            <person name="Guy L."/>
            <person name="Ettema T.J."/>
        </authorList>
    </citation>
    <scope>NUCLEOTIDE SEQUENCE</scope>
</reference>
<keyword evidence="1" id="KW-0175">Coiled coil</keyword>
<keyword evidence="2" id="KW-0472">Membrane</keyword>
<dbReference type="Pfam" id="PF20567">
    <property type="entry name" value="DUF6776"/>
    <property type="match status" value="1"/>
</dbReference>
<sequence length="229" mass="26181">MIDKPYTIKYRSPYRGLVALLAIAIVGGGLWYWNMYWQNTQNKSLTALQKENAQLTDINQTLTTSNKALQSELDNSLQMQAIQNETTSRLQQDMQKLQDKVIELNKELLFYQNITQGNTSSELQIRELHLAANAENSRQFFYRVVLTQGKKVSKSITGDIQIQLAFKGNKPKPRILNNYSLKIKHVQVVEGVIELAGNEQPASIQVILKNGKKLLTKRNFDWEITSIPE</sequence>
<accession>A0A0F9QNT7</accession>
<keyword evidence="2" id="KW-1133">Transmembrane helix</keyword>
<gene>
    <name evidence="3" type="ORF">LCGC14_0750770</name>
</gene>